<dbReference type="OrthoDB" id="337750at2759"/>
<evidence type="ECO:0000256" key="7">
    <source>
        <dbReference type="ARBA" id="ARBA00023034"/>
    </source>
</evidence>
<dbReference type="Proteomes" id="UP000023152">
    <property type="component" value="Unassembled WGS sequence"/>
</dbReference>
<comment type="similarity">
    <text evidence="1 9">Belongs to the YIF1 family.</text>
</comment>
<dbReference type="AlphaFoldDB" id="X6NK77"/>
<keyword evidence="3 9" id="KW-0812">Transmembrane</keyword>
<dbReference type="GO" id="GO:0030134">
    <property type="term" value="C:COPII-coated ER to Golgi transport vesicle"/>
    <property type="evidence" value="ECO:0007669"/>
    <property type="project" value="TreeGrafter"/>
</dbReference>
<feature type="transmembrane region" description="Helical" evidence="9">
    <location>
        <begin position="214"/>
        <end position="240"/>
    </location>
</feature>
<sequence>NNNNNNNNMNNKYRARTNSSFSSTSSRNISSPGNTDAFFANVSNVAYGLGMSVATAVATGQSSNIPTELLSQTYQQYTSSFLSYNYYRYYFKVDNTYVLHKITKIMFPFLKLKPEDWHRKMAYPASSASPLPTEREQDNSDVITSLSPEQASKIRRDRNLRSQSKWFNNSPFEPPVNDINAPDMYIPLMAIITYIVIMGFAVGIQQHSKFTPQVLVATASSAFGMLIFEVLIMKSGFWFIGNVAVPPFWLDLICYAGYKLIFVVLNLGIFTLFPSLTVYYIVSIVTGCLAGLFMIQTLRPYFKTIHSSAQADQDLFFQGNNIGEHNSNKTKQIFLGLVGLAQLIFIQLMGRYMS</sequence>
<evidence type="ECO:0000256" key="3">
    <source>
        <dbReference type="ARBA" id="ARBA00022692"/>
    </source>
</evidence>
<evidence type="ECO:0000256" key="8">
    <source>
        <dbReference type="ARBA" id="ARBA00023136"/>
    </source>
</evidence>
<proteinExistence type="inferred from homology"/>
<keyword evidence="8 9" id="KW-0472">Membrane</keyword>
<keyword evidence="12" id="KW-1185">Reference proteome</keyword>
<keyword evidence="4 9" id="KW-0256">Endoplasmic reticulum</keyword>
<accession>X6NK77</accession>
<protein>
    <recommendedName>
        <fullName evidence="9">Protein YIF1</fullName>
    </recommendedName>
</protein>
<evidence type="ECO:0000256" key="9">
    <source>
        <dbReference type="RuleBase" id="RU368073"/>
    </source>
</evidence>
<feature type="transmembrane region" description="Helical" evidence="9">
    <location>
        <begin position="260"/>
        <end position="293"/>
    </location>
</feature>
<dbReference type="EMBL" id="ASPP01007955">
    <property type="protein sequence ID" value="ETO26313.1"/>
    <property type="molecule type" value="Genomic_DNA"/>
</dbReference>
<feature type="transmembrane region" description="Helical" evidence="9">
    <location>
        <begin position="184"/>
        <end position="202"/>
    </location>
</feature>
<dbReference type="GO" id="GO:0005789">
    <property type="term" value="C:endoplasmic reticulum membrane"/>
    <property type="evidence" value="ECO:0007669"/>
    <property type="project" value="UniProtKB-SubCell"/>
</dbReference>
<gene>
    <name evidence="11" type="ORF">RFI_10824</name>
</gene>
<keyword evidence="5 9" id="KW-0653">Protein transport</keyword>
<evidence type="ECO:0000313" key="12">
    <source>
        <dbReference type="Proteomes" id="UP000023152"/>
    </source>
</evidence>
<dbReference type="GO" id="GO:0006888">
    <property type="term" value="P:endoplasmic reticulum to Golgi vesicle-mediated transport"/>
    <property type="evidence" value="ECO:0007669"/>
    <property type="project" value="UniProtKB-UniRule"/>
</dbReference>
<reference evidence="11 12" key="1">
    <citation type="journal article" date="2013" name="Curr. Biol.">
        <title>The Genome of the Foraminiferan Reticulomyxa filosa.</title>
        <authorList>
            <person name="Glockner G."/>
            <person name="Hulsmann N."/>
            <person name="Schleicher M."/>
            <person name="Noegel A.A."/>
            <person name="Eichinger L."/>
            <person name="Gallinger C."/>
            <person name="Pawlowski J."/>
            <person name="Sierra R."/>
            <person name="Euteneuer U."/>
            <person name="Pillet L."/>
            <person name="Moustafa A."/>
            <person name="Platzer M."/>
            <person name="Groth M."/>
            <person name="Szafranski K."/>
            <person name="Schliwa M."/>
        </authorList>
    </citation>
    <scope>NUCLEOTIDE SEQUENCE [LARGE SCALE GENOMIC DNA]</scope>
</reference>
<organism evidence="11 12">
    <name type="scientific">Reticulomyxa filosa</name>
    <dbReference type="NCBI Taxonomy" id="46433"/>
    <lineage>
        <taxon>Eukaryota</taxon>
        <taxon>Sar</taxon>
        <taxon>Rhizaria</taxon>
        <taxon>Retaria</taxon>
        <taxon>Foraminifera</taxon>
        <taxon>Monothalamids</taxon>
        <taxon>Reticulomyxidae</taxon>
        <taxon>Reticulomyxa</taxon>
    </lineage>
</organism>
<dbReference type="PANTHER" id="PTHR14083">
    <property type="entry name" value="YIP1 INTERACTING FACTOR HOMOLOG YIF1 PROTEIN"/>
    <property type="match status" value="1"/>
</dbReference>
<keyword evidence="7 9" id="KW-0333">Golgi apparatus</keyword>
<dbReference type="GO" id="GO:0005793">
    <property type="term" value="C:endoplasmic reticulum-Golgi intermediate compartment"/>
    <property type="evidence" value="ECO:0007669"/>
    <property type="project" value="UniProtKB-UniRule"/>
</dbReference>
<keyword evidence="6 9" id="KW-1133">Transmembrane helix</keyword>
<feature type="region of interest" description="Disordered" evidence="10">
    <location>
        <begin position="1"/>
        <end position="30"/>
    </location>
</feature>
<comment type="caution">
    <text evidence="11">The sequence shown here is derived from an EMBL/GenBank/DDBJ whole genome shotgun (WGS) entry which is preliminary data.</text>
</comment>
<evidence type="ECO:0000256" key="5">
    <source>
        <dbReference type="ARBA" id="ARBA00022927"/>
    </source>
</evidence>
<evidence type="ECO:0000256" key="2">
    <source>
        <dbReference type="ARBA" id="ARBA00022448"/>
    </source>
</evidence>
<evidence type="ECO:0000313" key="11">
    <source>
        <dbReference type="EMBL" id="ETO26313.1"/>
    </source>
</evidence>
<dbReference type="InterPro" id="IPR005578">
    <property type="entry name" value="Yif1_fam"/>
</dbReference>
<evidence type="ECO:0000256" key="10">
    <source>
        <dbReference type="SAM" id="MobiDB-lite"/>
    </source>
</evidence>
<name>X6NK77_RETFI</name>
<evidence type="ECO:0000256" key="6">
    <source>
        <dbReference type="ARBA" id="ARBA00022989"/>
    </source>
</evidence>
<dbReference type="GO" id="GO:0000139">
    <property type="term" value="C:Golgi membrane"/>
    <property type="evidence" value="ECO:0007669"/>
    <property type="project" value="UniProtKB-SubCell"/>
</dbReference>
<dbReference type="Pfam" id="PF03878">
    <property type="entry name" value="YIF1"/>
    <property type="match status" value="1"/>
</dbReference>
<comment type="subcellular location">
    <subcellularLocation>
        <location evidence="9">Endoplasmic reticulum membrane</location>
        <topology evidence="9">Multi-pass membrane protein</topology>
    </subcellularLocation>
    <subcellularLocation>
        <location evidence="9">Golgi apparatus membrane</location>
        <topology evidence="9">Multi-pass membrane protein</topology>
    </subcellularLocation>
</comment>
<evidence type="ECO:0000256" key="1">
    <source>
        <dbReference type="ARBA" id="ARBA00009727"/>
    </source>
</evidence>
<feature type="non-terminal residue" evidence="11">
    <location>
        <position position="1"/>
    </location>
</feature>
<dbReference type="PANTHER" id="PTHR14083:SF0">
    <property type="entry name" value="YIP1D-INTERACTING FACTOR 1, ISOFORM C"/>
    <property type="match status" value="1"/>
</dbReference>
<feature type="transmembrane region" description="Helical" evidence="9">
    <location>
        <begin position="333"/>
        <end position="353"/>
    </location>
</feature>
<evidence type="ECO:0000256" key="4">
    <source>
        <dbReference type="ARBA" id="ARBA00022824"/>
    </source>
</evidence>
<comment type="function">
    <text evidence="9">Has a role in transport between endoplasmic reticulum and Golgi.</text>
</comment>
<keyword evidence="2 9" id="KW-0813">Transport</keyword>
<dbReference type="GO" id="GO:0015031">
    <property type="term" value="P:protein transport"/>
    <property type="evidence" value="ECO:0007669"/>
    <property type="project" value="UniProtKB-KW"/>
</dbReference>